<dbReference type="Proteomes" id="UP001295444">
    <property type="component" value="Chromosome 01"/>
</dbReference>
<evidence type="ECO:0000313" key="4">
    <source>
        <dbReference type="EMBL" id="CAH2221131.1"/>
    </source>
</evidence>
<feature type="signal peptide" evidence="3">
    <location>
        <begin position="1"/>
        <end position="27"/>
    </location>
</feature>
<dbReference type="GO" id="GO:0005125">
    <property type="term" value="F:cytokine activity"/>
    <property type="evidence" value="ECO:0007669"/>
    <property type="project" value="InterPro"/>
</dbReference>
<protein>
    <submittedName>
        <fullName evidence="4">Macrophage colony-stimulating factor 1 isoform X1</fullName>
    </submittedName>
</protein>
<keyword evidence="3" id="KW-0732">Signal</keyword>
<keyword evidence="2" id="KW-0812">Transmembrane</keyword>
<evidence type="ECO:0000256" key="3">
    <source>
        <dbReference type="SAM" id="SignalP"/>
    </source>
</evidence>
<sequence length="661" mass="73667">MEGMSRISASVTVFLLNVLLWLTDVQCINFSECPKYVTDSHLGYLDNMIDSQIESSCAIDVKLLKKGTLSDYCYTRGLIYQLGDLIRKNLKFRNNSVYQNNTAALLSLYNDQITKCVLSYNDGDKIKLIKKPNVCDSDIESLSPVQILEKVKQLFIDAKNFRIKYHTDNDCEELYERECENNDRKAGPSQCDCPSPTPSNLLRTTIQKPPREISVFRRSTHSSVVHSTKDSAEDISENKSGTTTYKSTGLAETLESRDFSSTIFTDMSTESGFPHGTMEYDTTTLPSVLSSKDLPQHRTSSSQPYTDFQVSMKPTKGSSETPFYSMKPTGTGTTYFRTALQQLTQPTYANTVKSLAYLVTSYTNKNNPYFGKSLSPTTDSPYTNELYLTSEPSVEKISQNPDAESSSTTTTQNLFSVSSMEVDKVFTHSTVTKMHHATGMSEKTFKTPVETHASNTPVSVGSTSEYSSLSSSQFSQVTEWDVNTKFDSDRSLSLGDETKENNLGWADTSLTFASSMQPATFSRTEQLILSPDTKVSMQTKTTVHEGGGIHQIPLQSEGNTAALISQERGSDGAGPRPGSNPLLVIKTESKVDETHRQKNLNLVIAAVLGILGIMFLCGLLYGLHYKRKYRMLKRQLNRPQQDPESPEERPLNNQEIELEEL</sequence>
<dbReference type="EMBL" id="OW240912">
    <property type="protein sequence ID" value="CAH2221131.1"/>
    <property type="molecule type" value="Genomic_DNA"/>
</dbReference>
<feature type="compositionally biased region" description="Polar residues" evidence="1">
    <location>
        <begin position="297"/>
        <end position="309"/>
    </location>
</feature>
<dbReference type="PANTHER" id="PTHR10058:SF0">
    <property type="entry name" value="MACROPHAGE COLONY-STIMULATING FACTOR 1"/>
    <property type="match status" value="1"/>
</dbReference>
<evidence type="ECO:0000256" key="2">
    <source>
        <dbReference type="SAM" id="Phobius"/>
    </source>
</evidence>
<name>A0AAD1VLU7_PELCU</name>
<dbReference type="GO" id="GO:0005615">
    <property type="term" value="C:extracellular space"/>
    <property type="evidence" value="ECO:0007669"/>
    <property type="project" value="TreeGrafter"/>
</dbReference>
<feature type="region of interest" description="Disordered" evidence="1">
    <location>
        <begin position="293"/>
        <end position="324"/>
    </location>
</feature>
<dbReference type="AlphaFoldDB" id="A0AAD1VLU7"/>
<dbReference type="PANTHER" id="PTHR10058">
    <property type="entry name" value="MACROPHAGE COLONY STIMULATING FACTOR"/>
    <property type="match status" value="1"/>
</dbReference>
<organism evidence="4 5">
    <name type="scientific">Pelobates cultripes</name>
    <name type="common">Western spadefoot toad</name>
    <dbReference type="NCBI Taxonomy" id="61616"/>
    <lineage>
        <taxon>Eukaryota</taxon>
        <taxon>Metazoa</taxon>
        <taxon>Chordata</taxon>
        <taxon>Craniata</taxon>
        <taxon>Vertebrata</taxon>
        <taxon>Euteleostomi</taxon>
        <taxon>Amphibia</taxon>
        <taxon>Batrachia</taxon>
        <taxon>Anura</taxon>
        <taxon>Pelobatoidea</taxon>
        <taxon>Pelobatidae</taxon>
        <taxon>Pelobates</taxon>
    </lineage>
</organism>
<feature type="region of interest" description="Disordered" evidence="1">
    <location>
        <begin position="636"/>
        <end position="661"/>
    </location>
</feature>
<feature type="region of interest" description="Disordered" evidence="1">
    <location>
        <begin position="393"/>
        <end position="414"/>
    </location>
</feature>
<feature type="region of interest" description="Disordered" evidence="1">
    <location>
        <begin position="437"/>
        <end position="465"/>
    </location>
</feature>
<dbReference type="SUPFAM" id="SSF47266">
    <property type="entry name" value="4-helical cytokines"/>
    <property type="match status" value="1"/>
</dbReference>
<keyword evidence="2" id="KW-1133">Transmembrane helix</keyword>
<dbReference type="GO" id="GO:0016020">
    <property type="term" value="C:membrane"/>
    <property type="evidence" value="ECO:0007669"/>
    <property type="project" value="InterPro"/>
</dbReference>
<feature type="compositionally biased region" description="Polar residues" evidence="1">
    <location>
        <begin position="238"/>
        <end position="247"/>
    </location>
</feature>
<reference evidence="4" key="1">
    <citation type="submission" date="2022-03" db="EMBL/GenBank/DDBJ databases">
        <authorList>
            <person name="Alioto T."/>
            <person name="Alioto T."/>
            <person name="Gomez Garrido J."/>
        </authorList>
    </citation>
    <scope>NUCLEOTIDE SEQUENCE</scope>
</reference>
<dbReference type="Pfam" id="PF05337">
    <property type="entry name" value="CSF-1"/>
    <property type="match status" value="1"/>
</dbReference>
<dbReference type="InterPro" id="IPR009079">
    <property type="entry name" value="4_helix_cytokine-like_core"/>
</dbReference>
<feature type="transmembrane region" description="Helical" evidence="2">
    <location>
        <begin position="602"/>
        <end position="623"/>
    </location>
</feature>
<keyword evidence="2" id="KW-0472">Membrane</keyword>
<proteinExistence type="predicted"/>
<feature type="chain" id="PRO_5041928974" evidence="3">
    <location>
        <begin position="28"/>
        <end position="661"/>
    </location>
</feature>
<dbReference type="GO" id="GO:0008083">
    <property type="term" value="F:growth factor activity"/>
    <property type="evidence" value="ECO:0007669"/>
    <property type="project" value="InterPro"/>
</dbReference>
<keyword evidence="5" id="KW-1185">Reference proteome</keyword>
<feature type="compositionally biased region" description="Polar residues" evidence="1">
    <location>
        <begin position="198"/>
        <end position="207"/>
    </location>
</feature>
<accession>A0AAD1VLU7</accession>
<dbReference type="Gene3D" id="1.20.1250.10">
    <property type="match status" value="1"/>
</dbReference>
<evidence type="ECO:0000313" key="5">
    <source>
        <dbReference type="Proteomes" id="UP001295444"/>
    </source>
</evidence>
<feature type="region of interest" description="Disordered" evidence="1">
    <location>
        <begin position="183"/>
        <end position="248"/>
    </location>
</feature>
<gene>
    <name evidence="4" type="ORF">PECUL_23A044336</name>
</gene>
<dbReference type="InterPro" id="IPR008001">
    <property type="entry name" value="MCSF-1"/>
</dbReference>
<dbReference type="GO" id="GO:0030316">
    <property type="term" value="P:osteoclast differentiation"/>
    <property type="evidence" value="ECO:0007669"/>
    <property type="project" value="TreeGrafter"/>
</dbReference>
<dbReference type="GO" id="GO:0045651">
    <property type="term" value="P:positive regulation of macrophage differentiation"/>
    <property type="evidence" value="ECO:0007669"/>
    <property type="project" value="TreeGrafter"/>
</dbReference>
<evidence type="ECO:0000256" key="1">
    <source>
        <dbReference type="SAM" id="MobiDB-lite"/>
    </source>
</evidence>